<keyword evidence="4" id="KW-1185">Reference proteome</keyword>
<name>A0ABT1AGQ0_9RALS</name>
<gene>
    <name evidence="3" type="ORF">NG900_04680</name>
</gene>
<sequence>MARILYLGATQQGGTALCRGQALRRLGHAVTIADPFRPMDRQLGHRWLNALHYHTGYRALQWAMQDWVAHLCATVTDQDAPEIVWVDSGELIGFECLELLRSTGATTVLYNHDDPTGPRDGQRFGTLRDAVSAYDICVVVRDENIEELQALGAPQILRVDRSYDEVMHAPFDDPAAIPPSLRSEVAFIGTWMRNEQRDRFIVDLAARGVPVSVWGGRWELSPLWPALRPYYRGGALSGREYVAAIQGSKLCIGLLSSGNRDRHTTRTMEIPYAGGLLCAQRTTEHLAMFNEGREAVFWDDVDECALWCRALLNDAPRRESIRLAGMRRIRANRVGNQDICARVVDAALRVRGQATAPSQSPSAQSGDLEAVSG</sequence>
<protein>
    <submittedName>
        <fullName evidence="3">Glycosyltransferase</fullName>
    </submittedName>
</protein>
<dbReference type="InterPro" id="IPR055259">
    <property type="entry name" value="YkvP/CgeB_Glyco_trans-like"/>
</dbReference>
<reference evidence="3" key="1">
    <citation type="submission" date="2022-06" db="EMBL/GenBank/DDBJ databases">
        <authorList>
            <person name="Lu C.-H."/>
        </authorList>
    </citation>
    <scope>NUCLEOTIDE SEQUENCE</scope>
    <source>
        <strain evidence="3">21MJYT02-11</strain>
    </source>
</reference>
<organism evidence="3 4">
    <name type="scientific">Ralstonia soli</name>
    <dbReference type="NCBI Taxonomy" id="2953896"/>
    <lineage>
        <taxon>Bacteria</taxon>
        <taxon>Pseudomonadati</taxon>
        <taxon>Pseudomonadota</taxon>
        <taxon>Betaproteobacteria</taxon>
        <taxon>Burkholderiales</taxon>
        <taxon>Burkholderiaceae</taxon>
        <taxon>Ralstonia</taxon>
    </lineage>
</organism>
<dbReference type="Proteomes" id="UP001162811">
    <property type="component" value="Unassembled WGS sequence"/>
</dbReference>
<accession>A0ABT1AGQ0</accession>
<feature type="region of interest" description="Disordered" evidence="1">
    <location>
        <begin position="353"/>
        <end position="373"/>
    </location>
</feature>
<dbReference type="RefSeq" id="WP_252677247.1">
    <property type="nucleotide sequence ID" value="NZ_JAMXHT010000002.1"/>
</dbReference>
<feature type="domain" description="Spore protein YkvP/CgeB glycosyl transferase-like" evidence="2">
    <location>
        <begin position="199"/>
        <end position="331"/>
    </location>
</feature>
<reference evidence="3" key="2">
    <citation type="journal article" date="2023" name="Front. Microbiol.">
        <title>Ralstonia chuxiongensis sp. nov., Ralstonia mojiangensis sp. nov., and Ralstonia soli sp. nov., isolated from tobacco fields, are three novel species in the family Burkholderiaceae.</title>
        <authorList>
            <person name="Lu C.H."/>
            <person name="Zhang Y.Y."/>
            <person name="Jiang N."/>
            <person name="Chen W."/>
            <person name="Shao X."/>
            <person name="Zhao Z.M."/>
            <person name="Lu W.L."/>
            <person name="Hu X."/>
            <person name="Xi Y.X."/>
            <person name="Zou S.Y."/>
            <person name="Wei Q.J."/>
            <person name="Lin Z.L."/>
            <person name="Gong L."/>
            <person name="Gai X.T."/>
            <person name="Zhang L.Q."/>
            <person name="Li J.Y."/>
            <person name="Jin Y."/>
            <person name="Xia Z.Y."/>
        </authorList>
    </citation>
    <scope>NUCLEOTIDE SEQUENCE</scope>
    <source>
        <strain evidence="3">21MJYT02-11</strain>
    </source>
</reference>
<proteinExistence type="predicted"/>
<evidence type="ECO:0000313" key="4">
    <source>
        <dbReference type="Proteomes" id="UP001162811"/>
    </source>
</evidence>
<dbReference type="EMBL" id="JAMXHT010000002">
    <property type="protein sequence ID" value="MCO5397494.1"/>
    <property type="molecule type" value="Genomic_DNA"/>
</dbReference>
<comment type="caution">
    <text evidence="3">The sequence shown here is derived from an EMBL/GenBank/DDBJ whole genome shotgun (WGS) entry which is preliminary data.</text>
</comment>
<feature type="compositionally biased region" description="Low complexity" evidence="1">
    <location>
        <begin position="356"/>
        <end position="365"/>
    </location>
</feature>
<dbReference type="Pfam" id="PF13524">
    <property type="entry name" value="Glyco_trans_1_2"/>
    <property type="match status" value="1"/>
</dbReference>
<evidence type="ECO:0000259" key="2">
    <source>
        <dbReference type="Pfam" id="PF13524"/>
    </source>
</evidence>
<evidence type="ECO:0000256" key="1">
    <source>
        <dbReference type="SAM" id="MobiDB-lite"/>
    </source>
</evidence>
<evidence type="ECO:0000313" key="3">
    <source>
        <dbReference type="EMBL" id="MCO5397494.1"/>
    </source>
</evidence>